<protein>
    <submittedName>
        <fullName evidence="1">Uncharacterized protein</fullName>
    </submittedName>
</protein>
<accession>A0A6M0S0J5</accession>
<dbReference type="AlphaFoldDB" id="A0A6M0S0J5"/>
<evidence type="ECO:0000313" key="2">
    <source>
        <dbReference type="Proteomes" id="UP000473574"/>
    </source>
</evidence>
<dbReference type="EMBL" id="QZCE01000001">
    <property type="protein sequence ID" value="NEZ61999.1"/>
    <property type="molecule type" value="Genomic_DNA"/>
</dbReference>
<proteinExistence type="predicted"/>
<sequence>MPKAIDSTVWSAVKSAYLNRNEKPRLKDLSREFGVSTGAISTRRKGENWDKLRDDAQANIRAERIQSARKAFVNAGQNLDDLTILEATIADMYFEMSATVANSKEGCANAVTSLIKAKRELFPPTALELARMAVQLGIKHEDFLEALKELWEQELEPVETLANKK</sequence>
<organism evidence="1 2">
    <name type="scientific">Adonisia turfae CCMR0082</name>
    <dbReference type="NCBI Taxonomy" id="2304604"/>
    <lineage>
        <taxon>Bacteria</taxon>
        <taxon>Bacillati</taxon>
        <taxon>Cyanobacteriota</taxon>
        <taxon>Adonisia</taxon>
        <taxon>Adonisia turfae</taxon>
    </lineage>
</organism>
<dbReference type="RefSeq" id="WP_163660106.1">
    <property type="nucleotide sequence ID" value="NZ_QZCE01000001.1"/>
</dbReference>
<comment type="caution">
    <text evidence="1">The sequence shown here is derived from an EMBL/GenBank/DDBJ whole genome shotgun (WGS) entry which is preliminary data.</text>
</comment>
<reference evidence="1 2" key="1">
    <citation type="journal article" date="2020" name="Microb. Ecol.">
        <title>Ecogenomics of the Marine Benthic Filamentous Cyanobacterium Adonisia.</title>
        <authorList>
            <person name="Walter J.M."/>
            <person name="Coutinho F.H."/>
            <person name="Leomil L."/>
            <person name="Hargreaves P.I."/>
            <person name="Campeao M.E."/>
            <person name="Vieira V.V."/>
            <person name="Silva B.S."/>
            <person name="Fistarol G.O."/>
            <person name="Salomon P.S."/>
            <person name="Sawabe T."/>
            <person name="Mino S."/>
            <person name="Hosokawa M."/>
            <person name="Miyashita H."/>
            <person name="Maruyama F."/>
            <person name="van Verk M.C."/>
            <person name="Dutilh B.E."/>
            <person name="Thompson C.C."/>
            <person name="Thompson F.L."/>
        </authorList>
    </citation>
    <scope>NUCLEOTIDE SEQUENCE [LARGE SCALE GENOMIC DNA]</scope>
    <source>
        <strain evidence="1 2">CCMR0082</strain>
    </source>
</reference>
<name>A0A6M0S0J5_9CYAN</name>
<gene>
    <name evidence="1" type="ORF">D0962_04285</name>
</gene>
<evidence type="ECO:0000313" key="1">
    <source>
        <dbReference type="EMBL" id="NEZ61999.1"/>
    </source>
</evidence>
<dbReference type="Proteomes" id="UP000473574">
    <property type="component" value="Unassembled WGS sequence"/>
</dbReference>